<dbReference type="HOGENOM" id="CLU_089876_3_2_4"/>
<dbReference type="GO" id="GO:0047617">
    <property type="term" value="F:fatty acyl-CoA hydrolase activity"/>
    <property type="evidence" value="ECO:0007669"/>
    <property type="project" value="InterPro"/>
</dbReference>
<evidence type="ECO:0000313" key="4">
    <source>
        <dbReference type="EMBL" id="AIJ47312.1"/>
    </source>
</evidence>
<gene>
    <name evidence="4" type="ORF">O987_15985</name>
</gene>
<dbReference type="InterPro" id="IPR003736">
    <property type="entry name" value="PAAI_dom"/>
</dbReference>
<dbReference type="Pfam" id="PF03061">
    <property type="entry name" value="4HBT"/>
    <property type="match status" value="1"/>
</dbReference>
<dbReference type="KEGG" id="ctes:O987_15985"/>
<dbReference type="Gene3D" id="3.10.129.10">
    <property type="entry name" value="Hotdog Thioesterase"/>
    <property type="match status" value="1"/>
</dbReference>
<accession>A0A076PVF0</accession>
<dbReference type="EMBL" id="CP006704">
    <property type="protein sequence ID" value="AIJ47312.1"/>
    <property type="molecule type" value="Genomic_DNA"/>
</dbReference>
<dbReference type="PANTHER" id="PTHR21660:SF1">
    <property type="entry name" value="ACYL-COENZYME A THIOESTERASE 13"/>
    <property type="match status" value="1"/>
</dbReference>
<dbReference type="Proteomes" id="UP000028782">
    <property type="component" value="Chromosome"/>
</dbReference>
<organism evidence="4 5">
    <name type="scientific">Comamonas testosteroni TK102</name>
    <dbReference type="NCBI Taxonomy" id="1392005"/>
    <lineage>
        <taxon>Bacteria</taxon>
        <taxon>Pseudomonadati</taxon>
        <taxon>Pseudomonadota</taxon>
        <taxon>Betaproteobacteria</taxon>
        <taxon>Burkholderiales</taxon>
        <taxon>Comamonadaceae</taxon>
        <taxon>Comamonas</taxon>
    </lineage>
</organism>
<dbReference type="InterPro" id="IPR039298">
    <property type="entry name" value="ACOT13"/>
</dbReference>
<reference evidence="4 5" key="1">
    <citation type="journal article" date="2014" name="Genome Announc.">
        <title>Complete Genome Sequence of Polychlorinated Biphenyl Degrader Comamonas testosteroni TK102 (NBRC 109938).</title>
        <authorList>
            <person name="Fukuda K."/>
            <person name="Hosoyama A."/>
            <person name="Tsuchikane K."/>
            <person name="Ohji S."/>
            <person name="Yamazoe A."/>
            <person name="Fujita N."/>
            <person name="Shintani M."/>
            <person name="Kimbara K."/>
        </authorList>
    </citation>
    <scope>NUCLEOTIDE SEQUENCE [LARGE SCALE GENOMIC DNA]</scope>
    <source>
        <strain evidence="4">TK102</strain>
    </source>
</reference>
<protein>
    <submittedName>
        <fullName evidence="4">Phenylacetic acid degradation protein</fullName>
    </submittedName>
</protein>
<feature type="domain" description="Thioesterase" evidence="3">
    <location>
        <begin position="63"/>
        <end position="137"/>
    </location>
</feature>
<comment type="similarity">
    <text evidence="1">Belongs to the thioesterase PaaI family.</text>
</comment>
<dbReference type="PANTHER" id="PTHR21660">
    <property type="entry name" value="THIOESTERASE SUPERFAMILY MEMBER-RELATED"/>
    <property type="match status" value="1"/>
</dbReference>
<dbReference type="CDD" id="cd03443">
    <property type="entry name" value="PaaI_thioesterase"/>
    <property type="match status" value="1"/>
</dbReference>
<evidence type="ECO:0000313" key="5">
    <source>
        <dbReference type="Proteomes" id="UP000028782"/>
    </source>
</evidence>
<proteinExistence type="inferred from homology"/>
<evidence type="ECO:0000256" key="2">
    <source>
        <dbReference type="ARBA" id="ARBA00022801"/>
    </source>
</evidence>
<dbReference type="AlphaFoldDB" id="A0A076PVF0"/>
<dbReference type="InterPro" id="IPR006683">
    <property type="entry name" value="Thioestr_dom"/>
</dbReference>
<dbReference type="SUPFAM" id="SSF54637">
    <property type="entry name" value="Thioesterase/thiol ester dehydrase-isomerase"/>
    <property type="match status" value="1"/>
</dbReference>
<dbReference type="NCBIfam" id="TIGR00369">
    <property type="entry name" value="unchar_dom_1"/>
    <property type="match status" value="1"/>
</dbReference>
<keyword evidence="2" id="KW-0378">Hydrolase</keyword>
<evidence type="ECO:0000259" key="3">
    <source>
        <dbReference type="Pfam" id="PF03061"/>
    </source>
</evidence>
<dbReference type="InterPro" id="IPR029069">
    <property type="entry name" value="HotDog_dom_sf"/>
</dbReference>
<evidence type="ECO:0000256" key="1">
    <source>
        <dbReference type="ARBA" id="ARBA00008324"/>
    </source>
</evidence>
<sequence>MFIFTTWLSQRGARRFILLKGFAVLSFGPEIPFVHELGFVLIKAESGESELRYTPRPEHLNSFGVTHGGASMTLLDVTMAVAARSVDFEQGVVTIEMKSSFMQAAKGPLVGQGKLLHRTGSMAFTEGRIYDAQGRLCVQATGTFKYMQRRPAAEGGLKALPTD</sequence>
<name>A0A076PVF0_COMTE</name>